<evidence type="ECO:0000256" key="3">
    <source>
        <dbReference type="ARBA" id="ARBA00022840"/>
    </source>
</evidence>
<dbReference type="AlphaFoldDB" id="A0A939KEP0"/>
<keyword evidence="3 4" id="KW-0067">ATP-binding</keyword>
<proteinExistence type="inferred from homology"/>
<dbReference type="Gene3D" id="3.40.50.10420">
    <property type="entry name" value="NagB/RpiA/CoA transferase-like"/>
    <property type="match status" value="1"/>
</dbReference>
<dbReference type="GO" id="GO:0005524">
    <property type="term" value="F:ATP binding"/>
    <property type="evidence" value="ECO:0007669"/>
    <property type="project" value="UniProtKB-KW"/>
</dbReference>
<dbReference type="GO" id="GO:0046872">
    <property type="term" value="F:metal ion binding"/>
    <property type="evidence" value="ECO:0007669"/>
    <property type="project" value="UniProtKB-KW"/>
</dbReference>
<feature type="binding site" evidence="4">
    <location>
        <position position="58"/>
    </location>
    <ligand>
        <name>substrate</name>
    </ligand>
</feature>
<dbReference type="RefSeq" id="WP_207598136.1">
    <property type="nucleotide sequence ID" value="NZ_JAFNJU010000001.1"/>
</dbReference>
<evidence type="ECO:0000256" key="1">
    <source>
        <dbReference type="ARBA" id="ARBA00010638"/>
    </source>
</evidence>
<name>A0A939KEP0_9CLOT</name>
<dbReference type="InterPro" id="IPR002698">
    <property type="entry name" value="FTHF_cligase"/>
</dbReference>
<gene>
    <name evidence="6" type="ORF">J3A84_01025</name>
</gene>
<accession>A0A939KEP0</accession>
<dbReference type="Pfam" id="PF01812">
    <property type="entry name" value="5-FTHF_cyc-lig"/>
    <property type="match status" value="1"/>
</dbReference>
<feature type="binding site" evidence="4">
    <location>
        <begin position="140"/>
        <end position="148"/>
    </location>
    <ligand>
        <name>ATP</name>
        <dbReference type="ChEBI" id="CHEBI:30616"/>
    </ligand>
</feature>
<comment type="cofactor">
    <cofactor evidence="5">
        <name>Mg(2+)</name>
        <dbReference type="ChEBI" id="CHEBI:18420"/>
    </cofactor>
</comment>
<organism evidence="6 7">
    <name type="scientific">Proteiniclasticum aestuarii</name>
    <dbReference type="NCBI Taxonomy" id="2817862"/>
    <lineage>
        <taxon>Bacteria</taxon>
        <taxon>Bacillati</taxon>
        <taxon>Bacillota</taxon>
        <taxon>Clostridia</taxon>
        <taxon>Eubacteriales</taxon>
        <taxon>Clostridiaceae</taxon>
        <taxon>Proteiniclasticum</taxon>
    </lineage>
</organism>
<keyword evidence="5" id="KW-0479">Metal-binding</keyword>
<feature type="binding site" evidence="4">
    <location>
        <position position="63"/>
    </location>
    <ligand>
        <name>substrate</name>
    </ligand>
</feature>
<keyword evidence="7" id="KW-1185">Reference proteome</keyword>
<dbReference type="GO" id="GO:0035999">
    <property type="term" value="P:tetrahydrofolate interconversion"/>
    <property type="evidence" value="ECO:0007669"/>
    <property type="project" value="TreeGrafter"/>
</dbReference>
<dbReference type="NCBIfam" id="TIGR02727">
    <property type="entry name" value="MTHFS_bact"/>
    <property type="match status" value="1"/>
</dbReference>
<dbReference type="GO" id="GO:0030272">
    <property type="term" value="F:5-formyltetrahydrofolate cyclo-ligase activity"/>
    <property type="evidence" value="ECO:0007669"/>
    <property type="project" value="UniProtKB-EC"/>
</dbReference>
<evidence type="ECO:0000256" key="4">
    <source>
        <dbReference type="PIRSR" id="PIRSR006806-1"/>
    </source>
</evidence>
<dbReference type="EMBL" id="JAFNJU010000001">
    <property type="protein sequence ID" value="MBO1263622.1"/>
    <property type="molecule type" value="Genomic_DNA"/>
</dbReference>
<dbReference type="InterPro" id="IPR024185">
    <property type="entry name" value="FTHF_cligase-like_sf"/>
</dbReference>
<dbReference type="InterPro" id="IPR037171">
    <property type="entry name" value="NagB/RpiA_transferase-like"/>
</dbReference>
<dbReference type="EC" id="6.3.3.2" evidence="5"/>
<reference evidence="6" key="1">
    <citation type="submission" date="2021-03" db="EMBL/GenBank/DDBJ databases">
        <title>Proteiniclasticum marinus sp. nov., isolated from tidal flat sediment.</title>
        <authorList>
            <person name="Namirimu T."/>
            <person name="Yang J.-A."/>
            <person name="Yang S.-H."/>
            <person name="Kim Y.-J."/>
            <person name="Kwon K.K."/>
        </authorList>
    </citation>
    <scope>NUCLEOTIDE SEQUENCE</scope>
    <source>
        <strain evidence="6">SCR006</strain>
    </source>
</reference>
<dbReference type="Proteomes" id="UP000664218">
    <property type="component" value="Unassembled WGS sequence"/>
</dbReference>
<dbReference type="PIRSF" id="PIRSF006806">
    <property type="entry name" value="FTHF_cligase"/>
    <property type="match status" value="1"/>
</dbReference>
<keyword evidence="6" id="KW-0436">Ligase</keyword>
<feature type="binding site" evidence="4">
    <location>
        <begin position="12"/>
        <end position="16"/>
    </location>
    <ligand>
        <name>ATP</name>
        <dbReference type="ChEBI" id="CHEBI:30616"/>
    </ligand>
</feature>
<comment type="catalytic activity">
    <reaction evidence="5">
        <text>(6S)-5-formyl-5,6,7,8-tetrahydrofolate + ATP = (6R)-5,10-methenyltetrahydrofolate + ADP + phosphate</text>
        <dbReference type="Rhea" id="RHEA:10488"/>
        <dbReference type="ChEBI" id="CHEBI:30616"/>
        <dbReference type="ChEBI" id="CHEBI:43474"/>
        <dbReference type="ChEBI" id="CHEBI:57455"/>
        <dbReference type="ChEBI" id="CHEBI:57457"/>
        <dbReference type="ChEBI" id="CHEBI:456216"/>
        <dbReference type="EC" id="6.3.3.2"/>
    </reaction>
</comment>
<evidence type="ECO:0000313" key="6">
    <source>
        <dbReference type="EMBL" id="MBO1263622.1"/>
    </source>
</evidence>
<dbReference type="PANTHER" id="PTHR23407:SF1">
    <property type="entry name" value="5-FORMYLTETRAHYDROFOLATE CYCLO-LIGASE"/>
    <property type="match status" value="1"/>
</dbReference>
<sequence>MLQVDPIIRQEKKELRKELIERLKSLDGAYRKEASEKMLNEIITQKDYLLAGTIFIYVGTEIEVDTSLIIKDALAKGKKVVVPKTIELGHMEACEIDSMEDLHPGRHGILEPENTLYRLEPDKIDVAFIPCVAYTGEGYRLGYGGGFYDRFLPRGKFKRILLAFGAMEVKKLPVDHFDEKVQGILTEKGYVEV</sequence>
<evidence type="ECO:0000256" key="5">
    <source>
        <dbReference type="RuleBase" id="RU361279"/>
    </source>
</evidence>
<protein>
    <recommendedName>
        <fullName evidence="5">5-formyltetrahydrofolate cyclo-ligase</fullName>
        <ecNumber evidence="5">6.3.3.2</ecNumber>
    </recommendedName>
</protein>
<keyword evidence="5" id="KW-0460">Magnesium</keyword>
<comment type="caution">
    <text evidence="6">The sequence shown here is derived from an EMBL/GenBank/DDBJ whole genome shotgun (WGS) entry which is preliminary data.</text>
</comment>
<evidence type="ECO:0000313" key="7">
    <source>
        <dbReference type="Proteomes" id="UP000664218"/>
    </source>
</evidence>
<dbReference type="SUPFAM" id="SSF100950">
    <property type="entry name" value="NagB/RpiA/CoA transferase-like"/>
    <property type="match status" value="1"/>
</dbReference>
<evidence type="ECO:0000256" key="2">
    <source>
        <dbReference type="ARBA" id="ARBA00022741"/>
    </source>
</evidence>
<comment type="similarity">
    <text evidence="1 5">Belongs to the 5-formyltetrahydrofolate cyclo-ligase family.</text>
</comment>
<keyword evidence="2 4" id="KW-0547">Nucleotide-binding</keyword>
<dbReference type="PANTHER" id="PTHR23407">
    <property type="entry name" value="ATPASE INHIBITOR/5-FORMYLTETRAHYDROFOLATE CYCLO-LIGASE"/>
    <property type="match status" value="1"/>
</dbReference>
<dbReference type="GO" id="GO:0009396">
    <property type="term" value="P:folic acid-containing compound biosynthetic process"/>
    <property type="evidence" value="ECO:0007669"/>
    <property type="project" value="TreeGrafter"/>
</dbReference>